<evidence type="ECO:0000313" key="2">
    <source>
        <dbReference type="EMBL" id="SQF41357.1"/>
    </source>
</evidence>
<sequence>MPLSWFVGKWLNVDIFSKENPLTNLGFLFTCNQLIYLLIVMWVFSAVPEKMLMVYTMVFGAHLLPYSWRYKLRTYFVFAILIPILALVLGHMASMTYLSLVMIFLEIVFAMLLQVELNANK</sequence>
<gene>
    <name evidence="2" type="ORF">NCTC8738_00073</name>
</gene>
<dbReference type="Pfam" id="PF22765">
    <property type="entry name" value="DUF7010"/>
    <property type="match status" value="1"/>
</dbReference>
<keyword evidence="1" id="KW-1133">Transmembrane helix</keyword>
<dbReference type="InterPro" id="IPR053824">
    <property type="entry name" value="DUF7010"/>
</dbReference>
<accession>A0AB38G3Q4</accession>
<feature type="transmembrane region" description="Helical" evidence="1">
    <location>
        <begin position="25"/>
        <end position="44"/>
    </location>
</feature>
<dbReference type="EMBL" id="LS483348">
    <property type="protein sequence ID" value="SQF41357.1"/>
    <property type="molecule type" value="Genomic_DNA"/>
</dbReference>
<keyword evidence="1" id="KW-0472">Membrane</keyword>
<feature type="transmembrane region" description="Helical" evidence="1">
    <location>
        <begin position="74"/>
        <end position="90"/>
    </location>
</feature>
<name>A0AB38G3Q4_9STRE</name>
<feature type="transmembrane region" description="Helical" evidence="1">
    <location>
        <begin position="97"/>
        <end position="115"/>
    </location>
</feature>
<dbReference type="GeneID" id="96997230"/>
<dbReference type="RefSeq" id="WP_231853261.1">
    <property type="nucleotide sequence ID" value="NZ_CABEIR010000001.1"/>
</dbReference>
<evidence type="ECO:0000313" key="3">
    <source>
        <dbReference type="Proteomes" id="UP000248954"/>
    </source>
</evidence>
<protein>
    <submittedName>
        <fullName evidence="2">Uncharacterized protein</fullName>
    </submittedName>
</protein>
<proteinExistence type="predicted"/>
<reference evidence="2 3" key="1">
    <citation type="submission" date="2018-06" db="EMBL/GenBank/DDBJ databases">
        <authorList>
            <consortium name="Pathogen Informatics"/>
            <person name="Doyle S."/>
        </authorList>
    </citation>
    <scope>NUCLEOTIDE SEQUENCE [LARGE SCALE GENOMIC DNA]</scope>
    <source>
        <strain evidence="2 3">NCTC8738</strain>
    </source>
</reference>
<evidence type="ECO:0000256" key="1">
    <source>
        <dbReference type="SAM" id="Phobius"/>
    </source>
</evidence>
<organism evidence="2 3">
    <name type="scientific">Streptococcus lutetiensis</name>
    <dbReference type="NCBI Taxonomy" id="150055"/>
    <lineage>
        <taxon>Bacteria</taxon>
        <taxon>Bacillati</taxon>
        <taxon>Bacillota</taxon>
        <taxon>Bacilli</taxon>
        <taxon>Lactobacillales</taxon>
        <taxon>Streptococcaceae</taxon>
        <taxon>Streptococcus</taxon>
    </lineage>
</organism>
<dbReference type="Proteomes" id="UP000248954">
    <property type="component" value="Chromosome 1"/>
</dbReference>
<keyword evidence="1" id="KW-0812">Transmembrane</keyword>
<dbReference type="AlphaFoldDB" id="A0AB38G3Q4"/>